<keyword evidence="5" id="KW-0347">Helicase</keyword>
<dbReference type="PANTHER" id="PTHR12604:SF4">
    <property type="entry name" value="X-RAY REPAIR CROSS-COMPLEMENTING PROTEIN 5"/>
    <property type="match status" value="1"/>
</dbReference>
<dbReference type="Proteomes" id="UP001146793">
    <property type="component" value="Unassembled WGS sequence"/>
</dbReference>
<feature type="compositionally biased region" description="Acidic residues" evidence="11">
    <location>
        <begin position="636"/>
        <end position="653"/>
    </location>
</feature>
<dbReference type="GO" id="GO:0006303">
    <property type="term" value="P:double-strand break repair via nonhomologous end joining"/>
    <property type="evidence" value="ECO:0007669"/>
    <property type="project" value="InterPro"/>
</dbReference>
<evidence type="ECO:0000256" key="11">
    <source>
        <dbReference type="SAM" id="MobiDB-lite"/>
    </source>
</evidence>
<dbReference type="InterPro" id="IPR016194">
    <property type="entry name" value="SPOC-like_C_dom_sf"/>
</dbReference>
<comment type="caution">
    <text evidence="13">The sequence shown here is derived from an EMBL/GenBank/DDBJ whole genome shotgun (WGS) entry which is preliminary data.</text>
</comment>
<keyword evidence="7" id="KW-0238">DNA-binding</keyword>
<sequence length="659" mass="76244">MELYQFIVDVGTNATKKSLQETKEAMCVLVHKLILFKQKKSSVGIVLVGTEDSKNPYAENYPNISQISTIKAPSFELISEIQNIQLEEDREETDIISSLLVASALLLDCENVRKTKKKNLNVKKTIYLFTNGETEISDPEELDVIAQDINKYNIEFIFILLSKTPVKGNQNTKSATRLKTEHNLDNFTTYLNDSIILKYKKAMKTILKFEDKTKLLRSTFKGDLEIGPVGIPIVIYTKASKENFPTMKKYSLLSKEFTLVKSERSYHLINDPTIEIDPNDRIQGYKYGNDILQFEDENELEKLKLKGLNRTFKVIGFTKKSNIIRHHLISGCDLILPMSPERNKNALGSMAKAMHKMKVIGITRVVKRRNLKCPSLCYLVPYKDPNSKSWVLLSGKLPFVENLPQYTFNDFRAQKTLQPNKTQLKVIDQFIDKFALESTNENNKNFNFDIENGIFNPVTQLFYSEILKKLDPNLENIKIIQNNIKKIITSPIQKEEESMKSENNKNKLLKEKGIEIEIEKENYDDDDDDDNNNEKEDINAQIRQKIIEDLKLNFNLKKSQTFERKRNPESLFAISENTDLKIPKRKKKNENPNEDKQEKEPFQKFTFNDLVKVKKEENSDNDDDNLDNEQFNNDESGSESEDLSDDEDNDNESLFDLIQ</sequence>
<dbReference type="InterPro" id="IPR006164">
    <property type="entry name" value="DNA_bd_Ku70/Ku80"/>
</dbReference>
<dbReference type="GO" id="GO:0000723">
    <property type="term" value="P:telomere maintenance"/>
    <property type="evidence" value="ECO:0007669"/>
    <property type="project" value="TreeGrafter"/>
</dbReference>
<dbReference type="GO" id="GO:0004386">
    <property type="term" value="F:helicase activity"/>
    <property type="evidence" value="ECO:0007669"/>
    <property type="project" value="UniProtKB-KW"/>
</dbReference>
<dbReference type="Gene3D" id="3.40.50.410">
    <property type="entry name" value="von Willebrand factor, type A domain"/>
    <property type="match status" value="1"/>
</dbReference>
<dbReference type="AlphaFoldDB" id="A0AAV7ZL84"/>
<keyword evidence="10" id="KW-0539">Nucleus</keyword>
<dbReference type="GO" id="GO:0006310">
    <property type="term" value="P:DNA recombination"/>
    <property type="evidence" value="ECO:0007669"/>
    <property type="project" value="UniProtKB-KW"/>
</dbReference>
<evidence type="ECO:0000259" key="12">
    <source>
        <dbReference type="PROSITE" id="PS50234"/>
    </source>
</evidence>
<dbReference type="Pfam" id="PF02735">
    <property type="entry name" value="Ku"/>
    <property type="match status" value="1"/>
</dbReference>
<keyword evidence="6" id="KW-0067">ATP-binding</keyword>
<dbReference type="GO" id="GO:0043564">
    <property type="term" value="C:Ku70:Ku80 complex"/>
    <property type="evidence" value="ECO:0007669"/>
    <property type="project" value="TreeGrafter"/>
</dbReference>
<dbReference type="GO" id="GO:0005524">
    <property type="term" value="F:ATP binding"/>
    <property type="evidence" value="ECO:0007669"/>
    <property type="project" value="UniProtKB-KW"/>
</dbReference>
<dbReference type="SUPFAM" id="SSF53300">
    <property type="entry name" value="vWA-like"/>
    <property type="match status" value="1"/>
</dbReference>
<evidence type="ECO:0000313" key="14">
    <source>
        <dbReference type="Proteomes" id="UP001146793"/>
    </source>
</evidence>
<evidence type="ECO:0000313" key="13">
    <source>
        <dbReference type="EMBL" id="KAJ3441949.1"/>
    </source>
</evidence>
<dbReference type="PROSITE" id="PS50234">
    <property type="entry name" value="VWFA"/>
    <property type="match status" value="1"/>
</dbReference>
<reference evidence="13" key="1">
    <citation type="submission" date="2022-08" db="EMBL/GenBank/DDBJ databases">
        <title>Novel sulphate-reducing endosymbionts in the free-living metamonad Anaeramoeba.</title>
        <authorList>
            <person name="Jerlstrom-Hultqvist J."/>
            <person name="Cepicka I."/>
            <person name="Gallot-Lavallee L."/>
            <person name="Salas-Leiva D."/>
            <person name="Curtis B.A."/>
            <person name="Zahonova K."/>
            <person name="Pipaliya S."/>
            <person name="Dacks J."/>
            <person name="Roger A.J."/>
        </authorList>
    </citation>
    <scope>NUCLEOTIDE SEQUENCE</scope>
    <source>
        <strain evidence="13">Busselton2</strain>
    </source>
</reference>
<organism evidence="13 14">
    <name type="scientific">Anaeramoeba flamelloides</name>
    <dbReference type="NCBI Taxonomy" id="1746091"/>
    <lineage>
        <taxon>Eukaryota</taxon>
        <taxon>Metamonada</taxon>
        <taxon>Anaeramoebidae</taxon>
        <taxon>Anaeramoeba</taxon>
    </lineage>
</organism>
<evidence type="ECO:0000256" key="7">
    <source>
        <dbReference type="ARBA" id="ARBA00023125"/>
    </source>
</evidence>
<comment type="subcellular location">
    <subcellularLocation>
        <location evidence="1">Nucleus</location>
    </subcellularLocation>
</comment>
<dbReference type="GO" id="GO:0016787">
    <property type="term" value="F:hydrolase activity"/>
    <property type="evidence" value="ECO:0007669"/>
    <property type="project" value="UniProtKB-KW"/>
</dbReference>
<dbReference type="Gene3D" id="1.10.1600.10">
    <property type="match status" value="1"/>
</dbReference>
<feature type="compositionally biased region" description="Basic and acidic residues" evidence="11">
    <location>
        <begin position="589"/>
        <end position="602"/>
    </location>
</feature>
<accession>A0AAV7ZL84</accession>
<evidence type="ECO:0000256" key="2">
    <source>
        <dbReference type="ARBA" id="ARBA00022741"/>
    </source>
</evidence>
<dbReference type="SMART" id="SM00559">
    <property type="entry name" value="Ku78"/>
    <property type="match status" value="1"/>
</dbReference>
<keyword evidence="4" id="KW-0378">Hydrolase</keyword>
<dbReference type="Gene3D" id="2.40.290.10">
    <property type="match status" value="1"/>
</dbReference>
<name>A0AAV7ZL84_9EUKA</name>
<evidence type="ECO:0000256" key="9">
    <source>
        <dbReference type="ARBA" id="ARBA00023204"/>
    </source>
</evidence>
<dbReference type="EMBL" id="JANTQA010000029">
    <property type="protein sequence ID" value="KAJ3441949.1"/>
    <property type="molecule type" value="Genomic_DNA"/>
</dbReference>
<dbReference type="GO" id="GO:0042162">
    <property type="term" value="F:telomeric DNA binding"/>
    <property type="evidence" value="ECO:0007669"/>
    <property type="project" value="TreeGrafter"/>
</dbReference>
<evidence type="ECO:0000256" key="5">
    <source>
        <dbReference type="ARBA" id="ARBA00022806"/>
    </source>
</evidence>
<dbReference type="InterPro" id="IPR002035">
    <property type="entry name" value="VWF_A"/>
</dbReference>
<keyword evidence="3" id="KW-0227">DNA damage</keyword>
<evidence type="ECO:0000256" key="6">
    <source>
        <dbReference type="ARBA" id="ARBA00022840"/>
    </source>
</evidence>
<gene>
    <name evidence="13" type="ORF">M0812_13969</name>
</gene>
<dbReference type="GO" id="GO:0003690">
    <property type="term" value="F:double-stranded DNA binding"/>
    <property type="evidence" value="ECO:0007669"/>
    <property type="project" value="TreeGrafter"/>
</dbReference>
<keyword evidence="2" id="KW-0547">Nucleotide-binding</keyword>
<evidence type="ECO:0000256" key="1">
    <source>
        <dbReference type="ARBA" id="ARBA00004123"/>
    </source>
</evidence>
<dbReference type="InterPro" id="IPR036465">
    <property type="entry name" value="vWFA_dom_sf"/>
</dbReference>
<dbReference type="SUPFAM" id="SSF100939">
    <property type="entry name" value="SPOC domain-like"/>
    <property type="match status" value="1"/>
</dbReference>
<proteinExistence type="predicted"/>
<feature type="domain" description="VWFA" evidence="12">
    <location>
        <begin position="3"/>
        <end position="224"/>
    </location>
</feature>
<keyword evidence="8" id="KW-0233">DNA recombination</keyword>
<evidence type="ECO:0000256" key="10">
    <source>
        <dbReference type="ARBA" id="ARBA00023242"/>
    </source>
</evidence>
<evidence type="ECO:0000256" key="4">
    <source>
        <dbReference type="ARBA" id="ARBA00022801"/>
    </source>
</evidence>
<dbReference type="PANTHER" id="PTHR12604">
    <property type="entry name" value="KU AUTOANTIGEN DNA HELICASE"/>
    <property type="match status" value="1"/>
</dbReference>
<protein>
    <submittedName>
        <fullName evidence="13">X-ray repair cross-complementing protein</fullName>
    </submittedName>
</protein>
<evidence type="ECO:0000256" key="3">
    <source>
        <dbReference type="ARBA" id="ARBA00022763"/>
    </source>
</evidence>
<evidence type="ECO:0000256" key="8">
    <source>
        <dbReference type="ARBA" id="ARBA00023172"/>
    </source>
</evidence>
<keyword evidence="9" id="KW-0234">DNA repair</keyword>
<feature type="region of interest" description="Disordered" evidence="11">
    <location>
        <begin position="568"/>
        <end position="659"/>
    </location>
</feature>